<dbReference type="SUPFAM" id="SSF48317">
    <property type="entry name" value="Acid phosphatase/Vanadium-dependent haloperoxidase"/>
    <property type="match status" value="1"/>
</dbReference>
<feature type="transmembrane region" description="Helical" evidence="1">
    <location>
        <begin position="201"/>
        <end position="222"/>
    </location>
</feature>
<reference evidence="3 4" key="1">
    <citation type="journal article" date="2014" name="Genome Announc.">
        <title>Draft Genome Sequence of the Agar-Degrading Bacterium Catenovulum sp. Strain DS-2, Isolated from Intestines of Haliotis diversicolor.</title>
        <authorList>
            <person name="Shan D."/>
            <person name="Li X."/>
            <person name="Gu Z."/>
            <person name="Wei G."/>
            <person name="Gao Z."/>
            <person name="Shao Z."/>
        </authorList>
    </citation>
    <scope>NUCLEOTIDE SEQUENCE [LARGE SCALE GENOMIC DNA]</scope>
    <source>
        <strain evidence="3 4">DS-2</strain>
    </source>
</reference>
<dbReference type="OrthoDB" id="9813524at2"/>
<keyword evidence="1" id="KW-0472">Membrane</keyword>
<dbReference type="eggNOG" id="COG3907">
    <property type="taxonomic scope" value="Bacteria"/>
</dbReference>
<organism evidence="3 4">
    <name type="scientific">Catenovulum agarivorans DS-2</name>
    <dbReference type="NCBI Taxonomy" id="1328313"/>
    <lineage>
        <taxon>Bacteria</taxon>
        <taxon>Pseudomonadati</taxon>
        <taxon>Pseudomonadota</taxon>
        <taxon>Gammaproteobacteria</taxon>
        <taxon>Alteromonadales</taxon>
        <taxon>Alteromonadaceae</taxon>
        <taxon>Catenovulum</taxon>
    </lineage>
</organism>
<evidence type="ECO:0000313" key="3">
    <source>
        <dbReference type="EMBL" id="EWH08218.1"/>
    </source>
</evidence>
<dbReference type="AlphaFoldDB" id="W7QJA0"/>
<name>W7QJA0_9ALTE</name>
<dbReference type="InterPro" id="IPR000326">
    <property type="entry name" value="PAP2/HPO"/>
</dbReference>
<dbReference type="Gene3D" id="1.20.144.10">
    <property type="entry name" value="Phosphatidic acid phosphatase type 2/haloperoxidase"/>
    <property type="match status" value="1"/>
</dbReference>
<dbReference type="InterPro" id="IPR036938">
    <property type="entry name" value="PAP2/HPO_sf"/>
</dbReference>
<gene>
    <name evidence="3" type="ORF">DS2_18413</name>
</gene>
<feature type="domain" description="Phosphatidic acid phosphatase type 2/haloperoxidase" evidence="2">
    <location>
        <begin position="101"/>
        <end position="223"/>
    </location>
</feature>
<evidence type="ECO:0000259" key="2">
    <source>
        <dbReference type="Pfam" id="PF01569"/>
    </source>
</evidence>
<feature type="transmembrane region" description="Helical" evidence="1">
    <location>
        <begin position="94"/>
        <end position="113"/>
    </location>
</feature>
<dbReference type="Pfam" id="PF01569">
    <property type="entry name" value="PAP2"/>
    <property type="match status" value="1"/>
</dbReference>
<keyword evidence="1" id="KW-1133">Transmembrane helix</keyword>
<evidence type="ECO:0000256" key="1">
    <source>
        <dbReference type="SAM" id="Phobius"/>
    </source>
</evidence>
<dbReference type="CDD" id="cd03396">
    <property type="entry name" value="PAP2_like_6"/>
    <property type="match status" value="1"/>
</dbReference>
<dbReference type="STRING" id="1328313.DS2_18413"/>
<keyword evidence="3" id="KW-0830">Ubiquinone</keyword>
<dbReference type="RefSeq" id="WP_051480009.1">
    <property type="nucleotide sequence ID" value="NZ_ARZY01000058.1"/>
</dbReference>
<dbReference type="Proteomes" id="UP000019276">
    <property type="component" value="Unassembled WGS sequence"/>
</dbReference>
<keyword evidence="1" id="KW-0812">Transmembrane</keyword>
<dbReference type="EMBL" id="ARZY01000058">
    <property type="protein sequence ID" value="EWH08218.1"/>
    <property type="molecule type" value="Genomic_DNA"/>
</dbReference>
<accession>W7QJA0</accession>
<protein>
    <submittedName>
        <fullName evidence="3">NADH:ubiquinone oxidoreductase, Na(+)-translocating, F subunit</fullName>
    </submittedName>
</protein>
<proteinExistence type="predicted"/>
<comment type="caution">
    <text evidence="3">The sequence shown here is derived from an EMBL/GenBank/DDBJ whole genome shotgun (WGS) entry which is preliminary data.</text>
</comment>
<feature type="transmembrane region" description="Helical" evidence="1">
    <location>
        <begin position="155"/>
        <end position="173"/>
    </location>
</feature>
<sequence>MHADKLKRIITRKDVMLCALCALVFTTYPQLDLMVTNWFYDTTEQTFYLSRHWLVHGLYILFAKPQIVLLPLLMFLALYGYLKYRKKDATKRHKKYVCTFLLVSLIIGPGLIVNELIKNNSVGRARPVHIEQYGGDAQFTPAFVYSGYCQTNCSFVSGHAAVGFYFIGLAWLFRRKDAFYLGLAIGILVSFTRIAKGGHFLSDTVFAFWVVYFTNVLLAYWFRLENPFRQSVQYNQPMITSNAPS</sequence>
<feature type="transmembrane region" description="Helical" evidence="1">
    <location>
        <begin position="178"/>
        <end position="195"/>
    </location>
</feature>
<keyword evidence="4" id="KW-1185">Reference proteome</keyword>
<evidence type="ECO:0000313" key="4">
    <source>
        <dbReference type="Proteomes" id="UP000019276"/>
    </source>
</evidence>
<feature type="transmembrane region" description="Helical" evidence="1">
    <location>
        <begin position="53"/>
        <end position="82"/>
    </location>
</feature>